<dbReference type="AlphaFoldDB" id="A0A2H0N4Z1"/>
<organism evidence="2 3">
    <name type="scientific">Candidatus Magasanikbacteria bacterium CG11_big_fil_rev_8_21_14_0_20_39_34</name>
    <dbReference type="NCBI Taxonomy" id="1974653"/>
    <lineage>
        <taxon>Bacteria</taxon>
        <taxon>Candidatus Magasanikiibacteriota</taxon>
    </lineage>
</organism>
<reference evidence="2 3" key="1">
    <citation type="submission" date="2017-09" db="EMBL/GenBank/DDBJ databases">
        <title>Depth-based differentiation of microbial function through sediment-hosted aquifers and enrichment of novel symbionts in the deep terrestrial subsurface.</title>
        <authorList>
            <person name="Probst A.J."/>
            <person name="Ladd B."/>
            <person name="Jarett J.K."/>
            <person name="Geller-Mcgrath D.E."/>
            <person name="Sieber C.M."/>
            <person name="Emerson J.B."/>
            <person name="Anantharaman K."/>
            <person name="Thomas B.C."/>
            <person name="Malmstrom R."/>
            <person name="Stieglmeier M."/>
            <person name="Klingl A."/>
            <person name="Woyke T."/>
            <person name="Ryan C.M."/>
            <person name="Banfield J.F."/>
        </authorList>
    </citation>
    <scope>NUCLEOTIDE SEQUENCE [LARGE SCALE GENOMIC DNA]</scope>
    <source>
        <strain evidence="2">CG11_big_fil_rev_8_21_14_0_20_39_34</strain>
    </source>
</reference>
<evidence type="ECO:0000313" key="3">
    <source>
        <dbReference type="Proteomes" id="UP000229600"/>
    </source>
</evidence>
<accession>A0A2H0N4Z1</accession>
<feature type="transmembrane region" description="Helical" evidence="1">
    <location>
        <begin position="9"/>
        <end position="30"/>
    </location>
</feature>
<keyword evidence="1" id="KW-0472">Membrane</keyword>
<dbReference type="Proteomes" id="UP000229600">
    <property type="component" value="Unassembled WGS sequence"/>
</dbReference>
<keyword evidence="1" id="KW-1133">Transmembrane helix</keyword>
<dbReference type="EMBL" id="PCWN01000007">
    <property type="protein sequence ID" value="PIR03970.1"/>
    <property type="molecule type" value="Genomic_DNA"/>
</dbReference>
<keyword evidence="1" id="KW-0812">Transmembrane</keyword>
<gene>
    <name evidence="2" type="ORF">COV59_02185</name>
</gene>
<name>A0A2H0N4Z1_9BACT</name>
<sequence>MTKNIVNTAYIYIAIFSVVTIEIFCAKLAFETLAEITSGLYFFVIAINIVPIVLILFNKQKHVAMGIIAVIGFIIIPYQLYLGNKLINIKEEAANITAYVYAQKVDNGMYPKDISGYTFTFPELKKNFNYNQESLEQFTLYYYVGNEGTSHFYNSDTKKWGYYPD</sequence>
<feature type="transmembrane region" description="Helical" evidence="1">
    <location>
        <begin position="63"/>
        <end position="81"/>
    </location>
</feature>
<feature type="transmembrane region" description="Helical" evidence="1">
    <location>
        <begin position="36"/>
        <end position="56"/>
    </location>
</feature>
<protein>
    <submittedName>
        <fullName evidence="2">Uncharacterized protein</fullName>
    </submittedName>
</protein>
<evidence type="ECO:0000256" key="1">
    <source>
        <dbReference type="SAM" id="Phobius"/>
    </source>
</evidence>
<comment type="caution">
    <text evidence="2">The sequence shown here is derived from an EMBL/GenBank/DDBJ whole genome shotgun (WGS) entry which is preliminary data.</text>
</comment>
<evidence type="ECO:0000313" key="2">
    <source>
        <dbReference type="EMBL" id="PIR03970.1"/>
    </source>
</evidence>
<proteinExistence type="predicted"/>